<evidence type="ECO:0000313" key="1">
    <source>
        <dbReference type="EMBL" id="SMD17225.1"/>
    </source>
</evidence>
<organism evidence="1 2">
    <name type="scientific">Sporomusa malonica</name>
    <dbReference type="NCBI Taxonomy" id="112901"/>
    <lineage>
        <taxon>Bacteria</taxon>
        <taxon>Bacillati</taxon>
        <taxon>Bacillota</taxon>
        <taxon>Negativicutes</taxon>
        <taxon>Selenomonadales</taxon>
        <taxon>Sporomusaceae</taxon>
        <taxon>Sporomusa</taxon>
    </lineage>
</organism>
<dbReference type="AlphaFoldDB" id="A0A1W2F5M4"/>
<dbReference type="Proteomes" id="UP000192738">
    <property type="component" value="Unassembled WGS sequence"/>
</dbReference>
<dbReference type="EMBL" id="FWXI01000049">
    <property type="protein sequence ID" value="SMD17225.1"/>
    <property type="molecule type" value="Genomic_DNA"/>
</dbReference>
<gene>
    <name evidence="1" type="ORF">SAMN04488500_1492</name>
</gene>
<reference evidence="1 2" key="1">
    <citation type="submission" date="2017-04" db="EMBL/GenBank/DDBJ databases">
        <authorList>
            <person name="Afonso C.L."/>
            <person name="Miller P.J."/>
            <person name="Scott M.A."/>
            <person name="Spackman E."/>
            <person name="Goraichik I."/>
            <person name="Dimitrov K.M."/>
            <person name="Suarez D.L."/>
            <person name="Swayne D.E."/>
        </authorList>
    </citation>
    <scope>NUCLEOTIDE SEQUENCE [LARGE SCALE GENOMIC DNA]</scope>
    <source>
        <strain evidence="1 2">DSM 5090</strain>
    </source>
</reference>
<sequence length="179" mass="20989">MGNNSLAYIHTHTKIKRAIKRNPKLIQTQGEDEIRISGMRFPVLLAHIDTFRLIRSFESIARALVFHEFSFRYQGRCQVISDIFFSPKDFKSTIFQVKSTQIIGEERKRWGTETQGDNPKIFTYQFSNLDTFGTFTVALTFYEKTVIYVIMSLLDDTTYRKVKKQLKPQIDKFLNDITI</sequence>
<keyword evidence="2" id="KW-1185">Reference proteome</keyword>
<accession>A0A1W2F5M4</accession>
<protein>
    <submittedName>
        <fullName evidence="1">Uncharacterized protein</fullName>
    </submittedName>
</protein>
<dbReference type="OrthoDB" id="2081179at2"/>
<evidence type="ECO:0000313" key="2">
    <source>
        <dbReference type="Proteomes" id="UP000192738"/>
    </source>
</evidence>
<dbReference type="RefSeq" id="WP_084578557.1">
    <property type="nucleotide sequence ID" value="NZ_CP155572.1"/>
</dbReference>
<proteinExistence type="predicted"/>
<name>A0A1W2F5M4_9FIRM</name>